<dbReference type="Proteomes" id="UP001642360">
    <property type="component" value="Unassembled WGS sequence"/>
</dbReference>
<evidence type="ECO:0000313" key="2">
    <source>
        <dbReference type="Proteomes" id="UP001642360"/>
    </source>
</evidence>
<gene>
    <name evidence="1" type="ORF">ILEXP_LOCUS21738</name>
</gene>
<reference evidence="1 2" key="1">
    <citation type="submission" date="2024-02" db="EMBL/GenBank/DDBJ databases">
        <authorList>
            <person name="Vignale AGUSTIN F."/>
            <person name="Sosa J E."/>
            <person name="Modenutti C."/>
        </authorList>
    </citation>
    <scope>NUCLEOTIDE SEQUENCE [LARGE SCALE GENOMIC DNA]</scope>
</reference>
<accession>A0ABC8S8L5</accession>
<name>A0ABC8S8L5_9AQUA</name>
<protein>
    <submittedName>
        <fullName evidence="1">Uncharacterized protein</fullName>
    </submittedName>
</protein>
<proteinExistence type="predicted"/>
<organism evidence="1 2">
    <name type="scientific">Ilex paraguariensis</name>
    <name type="common">yerba mate</name>
    <dbReference type="NCBI Taxonomy" id="185542"/>
    <lineage>
        <taxon>Eukaryota</taxon>
        <taxon>Viridiplantae</taxon>
        <taxon>Streptophyta</taxon>
        <taxon>Embryophyta</taxon>
        <taxon>Tracheophyta</taxon>
        <taxon>Spermatophyta</taxon>
        <taxon>Magnoliopsida</taxon>
        <taxon>eudicotyledons</taxon>
        <taxon>Gunneridae</taxon>
        <taxon>Pentapetalae</taxon>
        <taxon>asterids</taxon>
        <taxon>campanulids</taxon>
        <taxon>Aquifoliales</taxon>
        <taxon>Aquifoliaceae</taxon>
        <taxon>Ilex</taxon>
    </lineage>
</organism>
<sequence>MNPVSPPPLTWFLLKISGAGRRQVTMPVEKHRDQVRRFPDMSAVIENIKNRFKKMAVIDKHGGYCRRTFQACDRNPEIVFKSDNAAAAITTITLPPPIDPISCNSVFFI</sequence>
<keyword evidence="2" id="KW-1185">Reference proteome</keyword>
<comment type="caution">
    <text evidence="1">The sequence shown here is derived from an EMBL/GenBank/DDBJ whole genome shotgun (WGS) entry which is preliminary data.</text>
</comment>
<dbReference type="EMBL" id="CAUOFW020002402">
    <property type="protein sequence ID" value="CAK9153470.1"/>
    <property type="molecule type" value="Genomic_DNA"/>
</dbReference>
<dbReference type="AlphaFoldDB" id="A0ABC8S8L5"/>
<evidence type="ECO:0000313" key="1">
    <source>
        <dbReference type="EMBL" id="CAK9153470.1"/>
    </source>
</evidence>